<organism evidence="1 2">
    <name type="scientific">Lindgomyces ingoldianus</name>
    <dbReference type="NCBI Taxonomy" id="673940"/>
    <lineage>
        <taxon>Eukaryota</taxon>
        <taxon>Fungi</taxon>
        <taxon>Dikarya</taxon>
        <taxon>Ascomycota</taxon>
        <taxon>Pezizomycotina</taxon>
        <taxon>Dothideomycetes</taxon>
        <taxon>Pleosporomycetidae</taxon>
        <taxon>Pleosporales</taxon>
        <taxon>Lindgomycetaceae</taxon>
        <taxon>Lindgomyces</taxon>
    </lineage>
</organism>
<evidence type="ECO:0000313" key="2">
    <source>
        <dbReference type="Proteomes" id="UP000799755"/>
    </source>
</evidence>
<gene>
    <name evidence="1" type="ORF">BDR25DRAFT_269945</name>
</gene>
<keyword evidence="1" id="KW-0808">Transferase</keyword>
<accession>A0ACB6QER2</accession>
<sequence>MRAVSKSLLHNPTTRLLLAFLAWKALLILLAAFCPGPGYDTSALILSADNSLRRLRSQSLSLSSRLSLNLFRWDALYFVKAAQRGYIYEQEWAFSWAYTRILSAATRFLSRNAEPSLQFYIWIAIVISNSCHFISVLVLYQLLKVILGRQQKGQIPFIASILHVLSPAGLFLCAPYTEALFSALNLSGMLCYALAQESRTPAQAWSARQDMYLLTSGGIFGAAALIRGNGLFNGLIFLYDVTCNIPRLATLQLSKEELRRIFVTLVSGALIAVGYFGPQWLAYQEYCVRLSSGAGKRPWCHDKIPSVYSWVQSNYWNVGFLRYWTLPNLPLFLIAVPTLWLLFQSSATVLWDTLQTPVVEAAESKTRSSADSRAVSTKISTLPQLALPQLVLAVLATTNFHVQIANRISSGYAMWYLMIAKWITDRKTQKHGQSQVLSQWVVQWMIMYCMIQAILFANFLPPA</sequence>
<keyword evidence="2" id="KW-1185">Reference proteome</keyword>
<protein>
    <submittedName>
        <fullName evidence="1">Mannosyltransferase</fullName>
    </submittedName>
</protein>
<dbReference type="EMBL" id="MU003529">
    <property type="protein sequence ID" value="KAF2465406.1"/>
    <property type="molecule type" value="Genomic_DNA"/>
</dbReference>
<evidence type="ECO:0000313" key="1">
    <source>
        <dbReference type="EMBL" id="KAF2465406.1"/>
    </source>
</evidence>
<reference evidence="1" key="1">
    <citation type="journal article" date="2020" name="Stud. Mycol.">
        <title>101 Dothideomycetes genomes: a test case for predicting lifestyles and emergence of pathogens.</title>
        <authorList>
            <person name="Haridas S."/>
            <person name="Albert R."/>
            <person name="Binder M."/>
            <person name="Bloem J."/>
            <person name="Labutti K."/>
            <person name="Salamov A."/>
            <person name="Andreopoulos B."/>
            <person name="Baker S."/>
            <person name="Barry K."/>
            <person name="Bills G."/>
            <person name="Bluhm B."/>
            <person name="Cannon C."/>
            <person name="Castanera R."/>
            <person name="Culley D."/>
            <person name="Daum C."/>
            <person name="Ezra D."/>
            <person name="Gonzalez J."/>
            <person name="Henrissat B."/>
            <person name="Kuo A."/>
            <person name="Liang C."/>
            <person name="Lipzen A."/>
            <person name="Lutzoni F."/>
            <person name="Magnuson J."/>
            <person name="Mondo S."/>
            <person name="Nolan M."/>
            <person name="Ohm R."/>
            <person name="Pangilinan J."/>
            <person name="Park H.-J."/>
            <person name="Ramirez L."/>
            <person name="Alfaro M."/>
            <person name="Sun H."/>
            <person name="Tritt A."/>
            <person name="Yoshinaga Y."/>
            <person name="Zwiers L.-H."/>
            <person name="Turgeon B."/>
            <person name="Goodwin S."/>
            <person name="Spatafora J."/>
            <person name="Crous P."/>
            <person name="Grigoriev I."/>
        </authorList>
    </citation>
    <scope>NUCLEOTIDE SEQUENCE</scope>
    <source>
        <strain evidence="1">ATCC 200398</strain>
    </source>
</reference>
<keyword evidence="1" id="KW-0328">Glycosyltransferase</keyword>
<comment type="caution">
    <text evidence="1">The sequence shown here is derived from an EMBL/GenBank/DDBJ whole genome shotgun (WGS) entry which is preliminary data.</text>
</comment>
<dbReference type="Proteomes" id="UP000799755">
    <property type="component" value="Unassembled WGS sequence"/>
</dbReference>
<proteinExistence type="predicted"/>
<name>A0ACB6QER2_9PLEO</name>